<evidence type="ECO:0000256" key="2">
    <source>
        <dbReference type="SAM" id="MobiDB-lite"/>
    </source>
</evidence>
<reference evidence="4 6" key="1">
    <citation type="submission" date="2020-12" db="EMBL/GenBank/DDBJ databases">
        <title>strain FJAT-54423T represents a novel species of the genus Brevibacillus.</title>
        <authorList>
            <person name="Tang R."/>
        </authorList>
    </citation>
    <scope>NUCLEOTIDE SEQUENCE [LARGE SCALE GENOMIC DNA]</scope>
    <source>
        <strain evidence="4 6">FJAT-54423</strain>
    </source>
</reference>
<feature type="transmembrane region" description="Helical" evidence="3">
    <location>
        <begin position="6"/>
        <end position="28"/>
    </location>
</feature>
<dbReference type="Gene3D" id="3.30.70.60">
    <property type="match status" value="1"/>
</dbReference>
<sequence length="282" mass="31253">MAERTRQILFLFVALLFALLAVFYYFYLTPMQEKKKQRTVELAQLRATVQGMTEQKQNQQNERTVSEQKLARVAEAIPVTPYTDQLIKDLGKLQTISNVEILSATFSEQKAMSAKEIAEKIIARGDEGWAESGEADADGEEVADAGVDGDAGTATKADAGTKAPPSVETIKRFLPETTLGSVEITLSIKAQYEELYRFLTEVQDLSRYLRVDEISVTSDEKDEFTVSADDKMTATVKLTSYYAPEFRQLVGKPPAVDVDAPSGKGNPFEYGTMHKPADEADR</sequence>
<dbReference type="EMBL" id="CP073708">
    <property type="protein sequence ID" value="QUO40793.1"/>
    <property type="molecule type" value="Genomic_DNA"/>
</dbReference>
<keyword evidence="3" id="KW-0812">Transmembrane</keyword>
<feature type="compositionally biased region" description="Low complexity" evidence="2">
    <location>
        <begin position="144"/>
        <end position="163"/>
    </location>
</feature>
<feature type="compositionally biased region" description="Acidic residues" evidence="2">
    <location>
        <begin position="133"/>
        <end position="143"/>
    </location>
</feature>
<dbReference type="AlphaFoldDB" id="A0A7T5JN70"/>
<keyword evidence="3" id="KW-0472">Membrane</keyword>
<evidence type="ECO:0000313" key="5">
    <source>
        <dbReference type="EMBL" id="QUO40793.1"/>
    </source>
</evidence>
<dbReference type="Proteomes" id="UP000677234">
    <property type="component" value="Chromosome"/>
</dbReference>
<evidence type="ECO:0000313" key="4">
    <source>
        <dbReference type="EMBL" id="QQE73710.1"/>
    </source>
</evidence>
<proteinExistence type="predicted"/>
<protein>
    <submittedName>
        <fullName evidence="4">Pilus assembly protein PilO</fullName>
    </submittedName>
</protein>
<dbReference type="KEGG" id="bcop:JD108_17760"/>
<feature type="region of interest" description="Disordered" evidence="2">
    <location>
        <begin position="128"/>
        <end position="163"/>
    </location>
</feature>
<evidence type="ECO:0000313" key="6">
    <source>
        <dbReference type="Proteomes" id="UP000595847"/>
    </source>
</evidence>
<gene>
    <name evidence="4" type="ORF">JD108_17760</name>
    <name evidence="5" type="ORF">KDJ56_17700</name>
</gene>
<evidence type="ECO:0000256" key="1">
    <source>
        <dbReference type="SAM" id="Coils"/>
    </source>
</evidence>
<keyword evidence="3" id="KW-1133">Transmembrane helix</keyword>
<evidence type="ECO:0000313" key="7">
    <source>
        <dbReference type="Proteomes" id="UP000677234"/>
    </source>
</evidence>
<feature type="region of interest" description="Disordered" evidence="2">
    <location>
        <begin position="253"/>
        <end position="282"/>
    </location>
</feature>
<keyword evidence="7" id="KW-1185">Reference proteome</keyword>
<dbReference type="Proteomes" id="UP000595847">
    <property type="component" value="Chromosome"/>
</dbReference>
<feature type="coiled-coil region" evidence="1">
    <location>
        <begin position="42"/>
        <end position="69"/>
    </location>
</feature>
<dbReference type="EMBL" id="CP066308">
    <property type="protein sequence ID" value="QQE73710.1"/>
    <property type="molecule type" value="Genomic_DNA"/>
</dbReference>
<reference evidence="5" key="2">
    <citation type="submission" date="2021-04" db="EMBL/GenBank/DDBJ databases">
        <title>Brevibacillus composti FJAT-54423, complete genome.</title>
        <authorList>
            <person name="Tang R."/>
        </authorList>
    </citation>
    <scope>NUCLEOTIDE SEQUENCE</scope>
    <source>
        <strain evidence="5">FJAT-54424</strain>
    </source>
</reference>
<dbReference type="InterPro" id="IPR014717">
    <property type="entry name" value="Transl_elong_EF1B/ribsomal_bS6"/>
</dbReference>
<accession>A0A7T5JN70</accession>
<name>A0A7T5JN70_9BACL</name>
<dbReference type="RefSeq" id="WP_198827312.1">
    <property type="nucleotide sequence ID" value="NZ_CP066308.1"/>
</dbReference>
<keyword evidence="1" id="KW-0175">Coiled coil</keyword>
<evidence type="ECO:0000256" key="3">
    <source>
        <dbReference type="SAM" id="Phobius"/>
    </source>
</evidence>
<organism evidence="4 6">
    <name type="scientific">Brevibacillus composti</name>
    <dbReference type="NCBI Taxonomy" id="2796470"/>
    <lineage>
        <taxon>Bacteria</taxon>
        <taxon>Bacillati</taxon>
        <taxon>Bacillota</taxon>
        <taxon>Bacilli</taxon>
        <taxon>Bacillales</taxon>
        <taxon>Paenibacillaceae</taxon>
        <taxon>Brevibacillus</taxon>
    </lineage>
</organism>